<dbReference type="AlphaFoldDB" id="A0A438DHW2"/>
<dbReference type="PANTHER" id="PTHR11439">
    <property type="entry name" value="GAG-POL-RELATED RETROTRANSPOSON"/>
    <property type="match status" value="1"/>
</dbReference>
<proteinExistence type="predicted"/>
<accession>A0A438DHW2</accession>
<dbReference type="Pfam" id="PF07727">
    <property type="entry name" value="RVT_2"/>
    <property type="match status" value="1"/>
</dbReference>
<name>A0A438DHW2_VITVI</name>
<protein>
    <submittedName>
        <fullName evidence="2">Retrovirus-related Pol polyprotein from transposon TNT 1-94</fullName>
    </submittedName>
</protein>
<evidence type="ECO:0000259" key="1">
    <source>
        <dbReference type="Pfam" id="PF07727"/>
    </source>
</evidence>
<gene>
    <name evidence="2" type="primary">POLX_3565</name>
    <name evidence="2" type="ORF">CK203_098265</name>
</gene>
<evidence type="ECO:0000313" key="3">
    <source>
        <dbReference type="Proteomes" id="UP000288805"/>
    </source>
</evidence>
<dbReference type="InterPro" id="IPR013103">
    <property type="entry name" value="RVT_2"/>
</dbReference>
<sequence length="279" mass="32429">MHEEMKSLHKNNTYELMKLPKGLAVNMNLEIEQLDVKTAFLHGDLENEIYMDQPGGFTIKGKEHLVCRLKRNLYGLKQARRQWYKKFDSFMVEHGYDRTASDHCVFVKKFSDGEFIILLLYVDDMLIIGRDIDKIDKLKKELSKSFEMKDLGPTSQILVQHRQGKTSEFSTWKSFKAKFQTKSFKRERKRRNVKVPCASAVGSLMYAMVCTRPDIVHAVRVVNKFLSNPGKEHWIAVKWILRYMRGGVVSWQSRLQKCVALSTIEVAYIAITEASKELL</sequence>
<dbReference type="Proteomes" id="UP000288805">
    <property type="component" value="Unassembled WGS sequence"/>
</dbReference>
<dbReference type="InterPro" id="IPR043502">
    <property type="entry name" value="DNA/RNA_pol_sf"/>
</dbReference>
<evidence type="ECO:0000313" key="2">
    <source>
        <dbReference type="EMBL" id="RVW34946.1"/>
    </source>
</evidence>
<reference evidence="2 3" key="1">
    <citation type="journal article" date="2018" name="PLoS Genet.">
        <title>Population sequencing reveals clonal diversity and ancestral inbreeding in the grapevine cultivar Chardonnay.</title>
        <authorList>
            <person name="Roach M.J."/>
            <person name="Johnson D.L."/>
            <person name="Bohlmann J."/>
            <person name="van Vuuren H.J."/>
            <person name="Jones S.J."/>
            <person name="Pretorius I.S."/>
            <person name="Schmidt S.A."/>
            <person name="Borneman A.R."/>
        </authorList>
    </citation>
    <scope>NUCLEOTIDE SEQUENCE [LARGE SCALE GENOMIC DNA]</scope>
    <source>
        <strain evidence="3">cv. Chardonnay</strain>
        <tissue evidence="2">Leaf</tissue>
    </source>
</reference>
<comment type="caution">
    <text evidence="2">The sequence shown here is derived from an EMBL/GenBank/DDBJ whole genome shotgun (WGS) entry which is preliminary data.</text>
</comment>
<dbReference type="EMBL" id="QGNW01001618">
    <property type="protein sequence ID" value="RVW34946.1"/>
    <property type="molecule type" value="Genomic_DNA"/>
</dbReference>
<dbReference type="PANTHER" id="PTHR11439:SF467">
    <property type="entry name" value="INTEGRASE CATALYTIC DOMAIN-CONTAINING PROTEIN"/>
    <property type="match status" value="1"/>
</dbReference>
<feature type="domain" description="Reverse transcriptase Ty1/copia-type" evidence="1">
    <location>
        <begin position="14"/>
        <end position="158"/>
    </location>
</feature>
<organism evidence="2 3">
    <name type="scientific">Vitis vinifera</name>
    <name type="common">Grape</name>
    <dbReference type="NCBI Taxonomy" id="29760"/>
    <lineage>
        <taxon>Eukaryota</taxon>
        <taxon>Viridiplantae</taxon>
        <taxon>Streptophyta</taxon>
        <taxon>Embryophyta</taxon>
        <taxon>Tracheophyta</taxon>
        <taxon>Spermatophyta</taxon>
        <taxon>Magnoliopsida</taxon>
        <taxon>eudicotyledons</taxon>
        <taxon>Gunneridae</taxon>
        <taxon>Pentapetalae</taxon>
        <taxon>rosids</taxon>
        <taxon>Vitales</taxon>
        <taxon>Vitaceae</taxon>
        <taxon>Viteae</taxon>
        <taxon>Vitis</taxon>
    </lineage>
</organism>
<dbReference type="SUPFAM" id="SSF56672">
    <property type="entry name" value="DNA/RNA polymerases"/>
    <property type="match status" value="1"/>
</dbReference>